<evidence type="ECO:0000256" key="1">
    <source>
        <dbReference type="SAM" id="Coils"/>
    </source>
</evidence>
<keyword evidence="2" id="KW-0812">Transmembrane</keyword>
<dbReference type="PROSITE" id="PS51257">
    <property type="entry name" value="PROKAR_LIPOPROTEIN"/>
    <property type="match status" value="1"/>
</dbReference>
<feature type="coiled-coil region" evidence="1">
    <location>
        <begin position="35"/>
        <end position="95"/>
    </location>
</feature>
<dbReference type="Proteomes" id="UP001168528">
    <property type="component" value="Unassembled WGS sequence"/>
</dbReference>
<proteinExistence type="predicted"/>
<gene>
    <name evidence="3" type="ORF">Q0590_30535</name>
</gene>
<keyword evidence="2" id="KW-1133">Transmembrane helix</keyword>
<sequence>MKYFNKLVNVGIHAIIIGTFCVATIGCSTNKTVTREDVDKNIEEAREATQEAKEQTQQAIETRKEFTADSRENKITALEKRIQEIEKRVDELKKIAKDSPNQSATENVNQAINDLQVEKNIVTNRIEQVKSIEEKDWSTAYTEIDEAVKKIENTLTNLTQSLKE</sequence>
<keyword evidence="1" id="KW-0175">Coiled coil</keyword>
<dbReference type="EMBL" id="JAUKPO010000034">
    <property type="protein sequence ID" value="MDO1450650.1"/>
    <property type="molecule type" value="Genomic_DNA"/>
</dbReference>
<accession>A0ABT8REW5</accession>
<evidence type="ECO:0000313" key="4">
    <source>
        <dbReference type="Proteomes" id="UP001168528"/>
    </source>
</evidence>
<evidence type="ECO:0000313" key="3">
    <source>
        <dbReference type="EMBL" id="MDO1450650.1"/>
    </source>
</evidence>
<comment type="caution">
    <text evidence="3">The sequence shown here is derived from an EMBL/GenBank/DDBJ whole genome shotgun (WGS) entry which is preliminary data.</text>
</comment>
<name>A0ABT8REW5_9BACT</name>
<keyword evidence="4" id="KW-1185">Reference proteome</keyword>
<protein>
    <recommendedName>
        <fullName evidence="5">Lipoprotein</fullName>
    </recommendedName>
</protein>
<evidence type="ECO:0000256" key="2">
    <source>
        <dbReference type="SAM" id="Phobius"/>
    </source>
</evidence>
<dbReference type="RefSeq" id="WP_302041452.1">
    <property type="nucleotide sequence ID" value="NZ_JAUKPO010000034.1"/>
</dbReference>
<organism evidence="3 4">
    <name type="scientific">Rhodocytophaga aerolata</name>
    <dbReference type="NCBI Taxonomy" id="455078"/>
    <lineage>
        <taxon>Bacteria</taxon>
        <taxon>Pseudomonadati</taxon>
        <taxon>Bacteroidota</taxon>
        <taxon>Cytophagia</taxon>
        <taxon>Cytophagales</taxon>
        <taxon>Rhodocytophagaceae</taxon>
        <taxon>Rhodocytophaga</taxon>
    </lineage>
</organism>
<evidence type="ECO:0008006" key="5">
    <source>
        <dbReference type="Google" id="ProtNLM"/>
    </source>
</evidence>
<reference evidence="3" key="1">
    <citation type="submission" date="2023-07" db="EMBL/GenBank/DDBJ databases">
        <title>The genome sequence of Rhodocytophaga aerolata KACC 12507.</title>
        <authorList>
            <person name="Zhang X."/>
        </authorList>
    </citation>
    <scope>NUCLEOTIDE SEQUENCE</scope>
    <source>
        <strain evidence="3">KACC 12507</strain>
    </source>
</reference>
<feature type="transmembrane region" description="Helical" evidence="2">
    <location>
        <begin position="7"/>
        <end position="26"/>
    </location>
</feature>
<keyword evidence="2" id="KW-0472">Membrane</keyword>